<keyword evidence="4 11" id="KW-0813">Transport</keyword>
<feature type="compositionally biased region" description="Basic residues" evidence="12">
    <location>
        <begin position="362"/>
        <end position="376"/>
    </location>
</feature>
<evidence type="ECO:0000256" key="12">
    <source>
        <dbReference type="SAM" id="MobiDB-lite"/>
    </source>
</evidence>
<evidence type="ECO:0000256" key="1">
    <source>
        <dbReference type="ARBA" id="ARBA00004406"/>
    </source>
</evidence>
<evidence type="ECO:0000313" key="13">
    <source>
        <dbReference type="EMBL" id="QPG73651.1"/>
    </source>
</evidence>
<comment type="similarity">
    <text evidence="2 11">Belongs to the SHE3 family.</text>
</comment>
<dbReference type="Gene3D" id="1.10.287.1490">
    <property type="match status" value="1"/>
</dbReference>
<evidence type="ECO:0000256" key="9">
    <source>
        <dbReference type="ARBA" id="ARBA00023136"/>
    </source>
</evidence>
<evidence type="ECO:0000256" key="8">
    <source>
        <dbReference type="ARBA" id="ARBA00023054"/>
    </source>
</evidence>
<name>A0A875RWJ4_EENNA</name>
<dbReference type="GO" id="GO:0005789">
    <property type="term" value="C:endoplasmic reticulum membrane"/>
    <property type="evidence" value="ECO:0007669"/>
    <property type="project" value="UniProtKB-SubCell"/>
</dbReference>
<evidence type="ECO:0000256" key="4">
    <source>
        <dbReference type="ARBA" id="ARBA00022448"/>
    </source>
</evidence>
<dbReference type="Proteomes" id="UP000662931">
    <property type="component" value="Chromosome 1"/>
</dbReference>
<comment type="subcellular location">
    <subcellularLocation>
        <location evidence="1 11">Endoplasmic reticulum membrane</location>
        <topology evidence="1 11">Peripheral membrane protein</topology>
    </subcellularLocation>
</comment>
<dbReference type="GO" id="GO:0051028">
    <property type="term" value="P:mRNA transport"/>
    <property type="evidence" value="ECO:0007669"/>
    <property type="project" value="UniProtKB-UniRule"/>
</dbReference>
<feature type="region of interest" description="Disordered" evidence="12">
    <location>
        <begin position="282"/>
        <end position="390"/>
    </location>
</feature>
<dbReference type="EMBL" id="CP064812">
    <property type="protein sequence ID" value="QPG73651.1"/>
    <property type="molecule type" value="Genomic_DNA"/>
</dbReference>
<evidence type="ECO:0000256" key="6">
    <source>
        <dbReference type="ARBA" id="ARBA00022824"/>
    </source>
</evidence>
<evidence type="ECO:0000256" key="7">
    <source>
        <dbReference type="ARBA" id="ARBA00022884"/>
    </source>
</evidence>
<dbReference type="OrthoDB" id="6088208at2759"/>
<comment type="function">
    <text evidence="10">RNA-binding protein that binds specific mRNAs including the ASH1 mRNA, coding for a repressor of the HO endonuclease. Part of the mRNA localization machinery that restricts accumulation of certain proteins to the bud and in the daughter cell. Required for the delivery of cortical endoplasmic reticulum into the emerging bud.</text>
</comment>
<evidence type="ECO:0000256" key="3">
    <source>
        <dbReference type="ARBA" id="ARBA00019884"/>
    </source>
</evidence>
<protein>
    <recommendedName>
        <fullName evidence="3 11">SWI5-dependent HO expression protein 3</fullName>
    </recommendedName>
</protein>
<proteinExistence type="inferred from homology"/>
<evidence type="ECO:0000313" key="14">
    <source>
        <dbReference type="Proteomes" id="UP000662931"/>
    </source>
</evidence>
<feature type="coiled-coil region" evidence="11">
    <location>
        <begin position="6"/>
        <end position="171"/>
    </location>
</feature>
<dbReference type="InterPro" id="IPR031398">
    <property type="entry name" value="She3"/>
</dbReference>
<keyword evidence="7 11" id="KW-0694">RNA-binding</keyword>
<keyword evidence="5 11" id="KW-0509">mRNA transport</keyword>
<keyword evidence="6 11" id="KW-0256">Endoplasmic reticulum</keyword>
<sequence>MSTTHKSSTSKVIDELQSEIDDLKCELNETKEILGETKQKNSILKRRNDTLVEQLSNAKHESDMSEALLKRKQRRVLDLENQMTETISKADSLQFETDNMRKRMNTLQDKESAAVSECQRLKVSYDAIATAQAEYKKLMDRNVAELEQKIKVFLEERRQTLNDNIDLLKRQEPEIMASYKVVVKNTQRLEEMYVQKQNSVREALVTLATATRRHGQKTSIVMAECEDVLKQMNRNEEMMLRLRAEEEAEAKEERGREEEIEVEQISNLREIDQDERECSWNDSLDKENGYNHNNQKILEKNDRRKQRGKQNGDLTIRKQRVDRNGNGSRDKRNNDSRSNRNSMIPSADGAWPRMPSNPRKTSGGRRHKGRHKTSKRASRESDTSAESTTN</sequence>
<evidence type="ECO:0000256" key="2">
    <source>
        <dbReference type="ARBA" id="ARBA00008123"/>
    </source>
</evidence>
<dbReference type="GO" id="GO:0003723">
    <property type="term" value="F:RNA binding"/>
    <property type="evidence" value="ECO:0007669"/>
    <property type="project" value="UniProtKB-KW"/>
</dbReference>
<feature type="coiled-coil region" evidence="11">
    <location>
        <begin position="225"/>
        <end position="263"/>
    </location>
</feature>
<evidence type="ECO:0000256" key="10">
    <source>
        <dbReference type="ARBA" id="ARBA00024975"/>
    </source>
</evidence>
<keyword evidence="9 11" id="KW-0472">Membrane</keyword>
<dbReference type="AlphaFoldDB" id="A0A875RWJ4"/>
<evidence type="ECO:0000256" key="11">
    <source>
        <dbReference type="RuleBase" id="RU362142"/>
    </source>
</evidence>
<reference evidence="13" key="1">
    <citation type="submission" date="2020-10" db="EMBL/GenBank/DDBJ databases">
        <authorList>
            <person name="Roach M.J.R."/>
        </authorList>
    </citation>
    <scope>NUCLEOTIDE SEQUENCE</scope>
    <source>
        <strain evidence="13">CBS 1945</strain>
    </source>
</reference>
<keyword evidence="14" id="KW-1185">Reference proteome</keyword>
<gene>
    <name evidence="11" type="primary">SHE3</name>
    <name evidence="13" type="ORF">FOA43_000963</name>
</gene>
<dbReference type="Pfam" id="PF17078">
    <property type="entry name" value="SHE3"/>
    <property type="match status" value="1"/>
</dbReference>
<evidence type="ECO:0000256" key="5">
    <source>
        <dbReference type="ARBA" id="ARBA00022816"/>
    </source>
</evidence>
<keyword evidence="8 11" id="KW-0175">Coiled coil</keyword>
<accession>A0A875RWJ4</accession>
<organism evidence="13 14">
    <name type="scientific">Eeniella nana</name>
    <name type="common">Yeast</name>
    <name type="synonym">Brettanomyces nanus</name>
    <dbReference type="NCBI Taxonomy" id="13502"/>
    <lineage>
        <taxon>Eukaryota</taxon>
        <taxon>Fungi</taxon>
        <taxon>Dikarya</taxon>
        <taxon>Ascomycota</taxon>
        <taxon>Saccharomycotina</taxon>
        <taxon>Pichiomycetes</taxon>
        <taxon>Pichiales</taxon>
        <taxon>Pichiaceae</taxon>
        <taxon>Brettanomyces</taxon>
    </lineage>
</organism>
<feature type="compositionally biased region" description="Basic and acidic residues" evidence="12">
    <location>
        <begin position="315"/>
        <end position="338"/>
    </location>
</feature>
<dbReference type="GO" id="GO:0048309">
    <property type="term" value="P:endoplasmic reticulum inheritance"/>
    <property type="evidence" value="ECO:0007669"/>
    <property type="project" value="InterPro"/>
</dbReference>